<feature type="compositionally biased region" description="Polar residues" evidence="1">
    <location>
        <begin position="405"/>
        <end position="417"/>
    </location>
</feature>
<feature type="compositionally biased region" description="Polar residues" evidence="1">
    <location>
        <begin position="79"/>
        <end position="89"/>
    </location>
</feature>
<feature type="compositionally biased region" description="Polar residues" evidence="1">
    <location>
        <begin position="157"/>
        <end position="174"/>
    </location>
</feature>
<sequence length="509" mass="55184">MTGTSPNRPTQQDHSEYISSLNNTPRILRFQARLADAATNLRSLSQPDDDMYLEPSSPLSASSESTLDKLDHLIDDSASDNPFFTSPSAKQAAIKRRRSIKSAKAIEIEMDPEDSPMRNRSVSRSRRSSTVSSVTSFDDTPSVYPIGSLGEKLASAANDSSAQKRSQRTISGFGSVSRAKRRKLKGRNAVDPKLWTHSQDSIESAVRAEIDEDDSPTFVVKKQTESDSTRRRIRGNKRDSMQVIMGTPVPHHSHAKHRHSRPQDSLDVKLNRLRQTTSATELDLSSHNIVPDSLEEVLQSESFVIRASSQKSIDSIDGDLSSLSQPWADPDTSLTTPESTLEEGDASKLEIDNCAEKDVLSRDSDFGVADSTPAKGSELHIDTKLSPSVQLAQSSPIVDEHISKLEQNPSPSTSYIHQSPLIPDTSSAVESDDTLPYEEASSGASVDDKPAVTSTSVGSTSGHLDKGGEIYPESDDESASSELHGASANKPSSSYLSQLASSMSRFILG</sequence>
<proteinExistence type="predicted"/>
<protein>
    <submittedName>
        <fullName evidence="2">Uncharacterized protein</fullName>
    </submittedName>
</protein>
<feature type="region of interest" description="Disordered" evidence="1">
    <location>
        <begin position="405"/>
        <end position="495"/>
    </location>
</feature>
<accession>A0A8H7UC90</accession>
<name>A0A8H7UC90_9FUNG</name>
<dbReference type="OrthoDB" id="2415732at2759"/>
<feature type="region of interest" description="Disordered" evidence="1">
    <location>
        <begin position="43"/>
        <end position="141"/>
    </location>
</feature>
<feature type="region of interest" description="Disordered" evidence="1">
    <location>
        <begin position="1"/>
        <end position="22"/>
    </location>
</feature>
<feature type="compositionally biased region" description="Low complexity" evidence="1">
    <location>
        <begin position="53"/>
        <end position="65"/>
    </location>
</feature>
<feature type="compositionally biased region" description="Basic and acidic residues" evidence="1">
    <location>
        <begin position="66"/>
        <end position="75"/>
    </location>
</feature>
<dbReference type="EMBL" id="JAEPRA010000016">
    <property type="protein sequence ID" value="KAG2174593.1"/>
    <property type="molecule type" value="Genomic_DNA"/>
</dbReference>
<feature type="compositionally biased region" description="Polar residues" evidence="1">
    <location>
        <begin position="1"/>
        <end position="10"/>
    </location>
</feature>
<gene>
    <name evidence="2" type="ORF">INT44_006856</name>
</gene>
<feature type="region of interest" description="Disordered" evidence="1">
    <location>
        <begin position="155"/>
        <end position="189"/>
    </location>
</feature>
<feature type="compositionally biased region" description="Low complexity" evidence="1">
    <location>
        <begin position="452"/>
        <end position="462"/>
    </location>
</feature>
<evidence type="ECO:0000313" key="3">
    <source>
        <dbReference type="Proteomes" id="UP000612746"/>
    </source>
</evidence>
<comment type="caution">
    <text evidence="2">The sequence shown here is derived from an EMBL/GenBank/DDBJ whole genome shotgun (WGS) entry which is preliminary data.</text>
</comment>
<feature type="compositionally biased region" description="Low complexity" evidence="1">
    <location>
        <begin position="315"/>
        <end position="339"/>
    </location>
</feature>
<keyword evidence="3" id="KW-1185">Reference proteome</keyword>
<reference evidence="2" key="1">
    <citation type="submission" date="2020-12" db="EMBL/GenBank/DDBJ databases">
        <title>Metabolic potential, ecology and presence of endohyphal bacteria is reflected in genomic diversity of Mucoromycotina.</title>
        <authorList>
            <person name="Muszewska A."/>
            <person name="Okrasinska A."/>
            <person name="Steczkiewicz K."/>
            <person name="Drgas O."/>
            <person name="Orlowska M."/>
            <person name="Perlinska-Lenart U."/>
            <person name="Aleksandrzak-Piekarczyk T."/>
            <person name="Szatraj K."/>
            <person name="Zielenkiewicz U."/>
            <person name="Pilsyk S."/>
            <person name="Malc E."/>
            <person name="Mieczkowski P."/>
            <person name="Kruszewska J.S."/>
            <person name="Biernat P."/>
            <person name="Pawlowska J."/>
        </authorList>
    </citation>
    <scope>NUCLEOTIDE SEQUENCE</scope>
    <source>
        <strain evidence="2">WA0000051536</strain>
    </source>
</reference>
<organism evidence="2 3">
    <name type="scientific">Umbelopsis vinacea</name>
    <dbReference type="NCBI Taxonomy" id="44442"/>
    <lineage>
        <taxon>Eukaryota</taxon>
        <taxon>Fungi</taxon>
        <taxon>Fungi incertae sedis</taxon>
        <taxon>Mucoromycota</taxon>
        <taxon>Mucoromycotina</taxon>
        <taxon>Umbelopsidomycetes</taxon>
        <taxon>Umbelopsidales</taxon>
        <taxon>Umbelopsidaceae</taxon>
        <taxon>Umbelopsis</taxon>
    </lineage>
</organism>
<evidence type="ECO:0000313" key="2">
    <source>
        <dbReference type="EMBL" id="KAG2174593.1"/>
    </source>
</evidence>
<evidence type="ECO:0000256" key="1">
    <source>
        <dbReference type="SAM" id="MobiDB-lite"/>
    </source>
</evidence>
<dbReference type="AlphaFoldDB" id="A0A8H7UC90"/>
<dbReference type="Proteomes" id="UP000612746">
    <property type="component" value="Unassembled WGS sequence"/>
</dbReference>
<feature type="region of interest" description="Disordered" evidence="1">
    <location>
        <begin position="315"/>
        <end position="345"/>
    </location>
</feature>